<reference evidence="1 2" key="1">
    <citation type="submission" date="2019-06" db="EMBL/GenBank/DDBJ databases">
        <title>Whole genome shotgun sequence of Flavobacterium flevense NBRC 14960.</title>
        <authorList>
            <person name="Hosoyama A."/>
            <person name="Uohara A."/>
            <person name="Ohji S."/>
            <person name="Ichikawa N."/>
        </authorList>
    </citation>
    <scope>NUCLEOTIDE SEQUENCE [LARGE SCALE GENOMIC DNA]</scope>
    <source>
        <strain evidence="1 2">NBRC 14960</strain>
    </source>
</reference>
<evidence type="ECO:0000313" key="2">
    <source>
        <dbReference type="Proteomes" id="UP000316775"/>
    </source>
</evidence>
<protein>
    <submittedName>
        <fullName evidence="1">Uncharacterized protein</fullName>
    </submittedName>
</protein>
<dbReference type="RefSeq" id="WP_159434579.1">
    <property type="nucleotide sequence ID" value="NZ_FRCC01000007.1"/>
</dbReference>
<sequence>MECQMAGYEHNRADQKGETDYQNFQKAFDLFPWNEQIKKANKYPDKASPTITTSDLKNEKVFWISMAENGNESGYIIGYIYPKEKKTFLGFGKTKTIRWLEMFTVEDKNKVDELIKLFFNRDYSSFETSIRKLDDFGQMESEDLAK</sequence>
<name>A0A4Y4AWW8_9FLAO</name>
<dbReference type="EMBL" id="BJNP01000024">
    <property type="protein sequence ID" value="GEC72721.1"/>
    <property type="molecule type" value="Genomic_DNA"/>
</dbReference>
<keyword evidence="2" id="KW-1185">Reference proteome</keyword>
<accession>A0A4Y4AWW8</accession>
<proteinExistence type="predicted"/>
<dbReference type="AlphaFoldDB" id="A0A4Y4AWW8"/>
<gene>
    <name evidence="1" type="ORF">FFL01_22600</name>
</gene>
<organism evidence="1 2">
    <name type="scientific">Flavobacterium flevense</name>
    <dbReference type="NCBI Taxonomy" id="983"/>
    <lineage>
        <taxon>Bacteria</taxon>
        <taxon>Pseudomonadati</taxon>
        <taxon>Bacteroidota</taxon>
        <taxon>Flavobacteriia</taxon>
        <taxon>Flavobacteriales</taxon>
        <taxon>Flavobacteriaceae</taxon>
        <taxon>Flavobacterium</taxon>
    </lineage>
</organism>
<evidence type="ECO:0000313" key="1">
    <source>
        <dbReference type="EMBL" id="GEC72721.1"/>
    </source>
</evidence>
<dbReference type="Proteomes" id="UP000316775">
    <property type="component" value="Unassembled WGS sequence"/>
</dbReference>
<comment type="caution">
    <text evidence="1">The sequence shown here is derived from an EMBL/GenBank/DDBJ whole genome shotgun (WGS) entry which is preliminary data.</text>
</comment>